<feature type="region of interest" description="Disordered" evidence="2">
    <location>
        <begin position="348"/>
        <end position="413"/>
    </location>
</feature>
<sequence>MPSQRPADMPPGNAPLSPLWPPALHYRQDHDSSPPASTLSGFSVSSRGPGPGPSGFTTPEHQESQHLRNTLSVSHARWMDPFEDKSDGPMINSSSSRWNSDISSADHRSLLNNSNTAYTQLLDAHSQLLSRHQEIQRDYQDLKARYENTMMAYDKLVSSISDKLTLSVSSNPDSMLLSSETADHMKQLDRVGAINYWTEAEYLKEDQRRRKEKGKATMQDVQLLRGRKRLIEGDENVMLWFIEDENGDPISGSRAKKAREEARKIWIYLATKGHAPPQWNNASSFARNYYVSEMRKMFSELRLCELDYKSHRIATQNYSGWYKHYLGKRDSEAKTEPEITDLVALDTVSGPASEGPDEEPAQLAPKKSKKGTRSAGGTASGRKRTAPEGPDEEPAPKKSKKGQRSAGGKPVLSGFRRLSTVAASDNTHCIVGIHRGTRVTDVRHSTGTSASTHFIGFRCRSGTCTRIVDIHHSDRIVDIHRSDRIIDVRRQSTSIHVVHWRRCDRIDVCRRDRIIASTHIVNVHWRRQDRLIDVRRCDRLIDVRCCDRLIDIRRRESIIDVCCHQHIIASIHIVDIHWRRHDCLINVRHRDRLIDVRRRDRLIDVCRRQRTCIDVSPVPTSLTSPFPEAPAPTASVIAISALTPTLASPPAPTLAFAPSPTLAPAPAPAAPGSVAKSHVHNPLASFGKPGGPATPTGASASKDKAVYLRATSSNTIRNLCLKNYIATKGKVTKDVFDDYFKNLSAEELEFWKKRSAEAGAAHKAAMTDS</sequence>
<keyword evidence="4" id="KW-1185">Reference proteome</keyword>
<evidence type="ECO:0000313" key="4">
    <source>
        <dbReference type="Proteomes" id="UP001219525"/>
    </source>
</evidence>
<feature type="compositionally biased region" description="Low complexity" evidence="2">
    <location>
        <begin position="40"/>
        <end position="59"/>
    </location>
</feature>
<dbReference type="Proteomes" id="UP001219525">
    <property type="component" value="Unassembled WGS sequence"/>
</dbReference>
<name>A0AAD6YCN2_9AGAR</name>
<evidence type="ECO:0000313" key="3">
    <source>
        <dbReference type="EMBL" id="KAJ7202621.1"/>
    </source>
</evidence>
<evidence type="ECO:0000256" key="1">
    <source>
        <dbReference type="SAM" id="Coils"/>
    </source>
</evidence>
<reference evidence="3" key="1">
    <citation type="submission" date="2023-03" db="EMBL/GenBank/DDBJ databases">
        <title>Massive genome expansion in bonnet fungi (Mycena s.s.) driven by repeated elements and novel gene families across ecological guilds.</title>
        <authorList>
            <consortium name="Lawrence Berkeley National Laboratory"/>
            <person name="Harder C.B."/>
            <person name="Miyauchi S."/>
            <person name="Viragh M."/>
            <person name="Kuo A."/>
            <person name="Thoen E."/>
            <person name="Andreopoulos B."/>
            <person name="Lu D."/>
            <person name="Skrede I."/>
            <person name="Drula E."/>
            <person name="Henrissat B."/>
            <person name="Morin E."/>
            <person name="Kohler A."/>
            <person name="Barry K."/>
            <person name="LaButti K."/>
            <person name="Morin E."/>
            <person name="Salamov A."/>
            <person name="Lipzen A."/>
            <person name="Mereny Z."/>
            <person name="Hegedus B."/>
            <person name="Baldrian P."/>
            <person name="Stursova M."/>
            <person name="Weitz H."/>
            <person name="Taylor A."/>
            <person name="Grigoriev I.V."/>
            <person name="Nagy L.G."/>
            <person name="Martin F."/>
            <person name="Kauserud H."/>
        </authorList>
    </citation>
    <scope>NUCLEOTIDE SEQUENCE</scope>
    <source>
        <strain evidence="3">9144</strain>
    </source>
</reference>
<feature type="region of interest" description="Disordered" evidence="2">
    <location>
        <begin position="80"/>
        <end position="99"/>
    </location>
</feature>
<feature type="region of interest" description="Disordered" evidence="2">
    <location>
        <begin position="1"/>
        <end position="69"/>
    </location>
</feature>
<organism evidence="3 4">
    <name type="scientific">Mycena pura</name>
    <dbReference type="NCBI Taxonomy" id="153505"/>
    <lineage>
        <taxon>Eukaryota</taxon>
        <taxon>Fungi</taxon>
        <taxon>Dikarya</taxon>
        <taxon>Basidiomycota</taxon>
        <taxon>Agaricomycotina</taxon>
        <taxon>Agaricomycetes</taxon>
        <taxon>Agaricomycetidae</taxon>
        <taxon>Agaricales</taxon>
        <taxon>Marasmiineae</taxon>
        <taxon>Mycenaceae</taxon>
        <taxon>Mycena</taxon>
    </lineage>
</organism>
<protein>
    <submittedName>
        <fullName evidence="3">Uncharacterized protein</fullName>
    </submittedName>
</protein>
<feature type="compositionally biased region" description="Pro residues" evidence="2">
    <location>
        <begin position="8"/>
        <end position="21"/>
    </location>
</feature>
<feature type="coiled-coil region" evidence="1">
    <location>
        <begin position="125"/>
        <end position="152"/>
    </location>
</feature>
<dbReference type="AlphaFoldDB" id="A0AAD6YCN2"/>
<gene>
    <name evidence="3" type="ORF">GGX14DRAFT_653862</name>
</gene>
<accession>A0AAD6YCN2</accession>
<proteinExistence type="predicted"/>
<feature type="region of interest" description="Disordered" evidence="2">
    <location>
        <begin position="665"/>
        <end position="700"/>
    </location>
</feature>
<feature type="compositionally biased region" description="Low complexity" evidence="2">
    <location>
        <begin position="691"/>
        <end position="700"/>
    </location>
</feature>
<comment type="caution">
    <text evidence="3">The sequence shown here is derived from an EMBL/GenBank/DDBJ whole genome shotgun (WGS) entry which is preliminary data.</text>
</comment>
<keyword evidence="1" id="KW-0175">Coiled coil</keyword>
<dbReference type="EMBL" id="JARJCW010000054">
    <property type="protein sequence ID" value="KAJ7202621.1"/>
    <property type="molecule type" value="Genomic_DNA"/>
</dbReference>
<evidence type="ECO:0000256" key="2">
    <source>
        <dbReference type="SAM" id="MobiDB-lite"/>
    </source>
</evidence>